<keyword evidence="3" id="KW-0677">Repeat</keyword>
<dbReference type="PANTHER" id="PTHR45783:SF3">
    <property type="entry name" value="KINESIN LIGHT CHAIN"/>
    <property type="match status" value="1"/>
</dbReference>
<evidence type="ECO:0000256" key="4">
    <source>
        <dbReference type="ARBA" id="ARBA00022803"/>
    </source>
</evidence>
<evidence type="ECO:0000313" key="6">
    <source>
        <dbReference type="Proteomes" id="UP000019471"/>
    </source>
</evidence>
<dbReference type="STRING" id="1182543.W9WYG6"/>
<evidence type="ECO:0000256" key="1">
    <source>
        <dbReference type="ARBA" id="ARBA00004496"/>
    </source>
</evidence>
<comment type="subcellular location">
    <subcellularLocation>
        <location evidence="1">Cytoplasm</location>
    </subcellularLocation>
</comment>
<name>W9WYG6_9EURO</name>
<dbReference type="InterPro" id="IPR002151">
    <property type="entry name" value="Kinesin_light"/>
</dbReference>
<dbReference type="GO" id="GO:0019894">
    <property type="term" value="F:kinesin binding"/>
    <property type="evidence" value="ECO:0007669"/>
    <property type="project" value="TreeGrafter"/>
</dbReference>
<organism evidence="5 6">
    <name type="scientific">Cladophialophora psammophila CBS 110553</name>
    <dbReference type="NCBI Taxonomy" id="1182543"/>
    <lineage>
        <taxon>Eukaryota</taxon>
        <taxon>Fungi</taxon>
        <taxon>Dikarya</taxon>
        <taxon>Ascomycota</taxon>
        <taxon>Pezizomycotina</taxon>
        <taxon>Eurotiomycetes</taxon>
        <taxon>Chaetothyriomycetidae</taxon>
        <taxon>Chaetothyriales</taxon>
        <taxon>Herpotrichiellaceae</taxon>
        <taxon>Cladophialophora</taxon>
    </lineage>
</organism>
<evidence type="ECO:0000256" key="2">
    <source>
        <dbReference type="ARBA" id="ARBA00022490"/>
    </source>
</evidence>
<dbReference type="GeneID" id="19187747"/>
<dbReference type="Gene3D" id="1.25.40.10">
    <property type="entry name" value="Tetratricopeptide repeat domain"/>
    <property type="match status" value="1"/>
</dbReference>
<keyword evidence="4" id="KW-0802">TPR repeat</keyword>
<dbReference type="EMBL" id="AMGX01000004">
    <property type="protein sequence ID" value="EXJ73257.1"/>
    <property type="molecule type" value="Genomic_DNA"/>
</dbReference>
<dbReference type="RefSeq" id="XP_007741820.1">
    <property type="nucleotide sequence ID" value="XM_007743630.1"/>
</dbReference>
<keyword evidence="2" id="KW-0963">Cytoplasm</keyword>
<dbReference type="Proteomes" id="UP000019471">
    <property type="component" value="Unassembled WGS sequence"/>
</dbReference>
<keyword evidence="6" id="KW-1185">Reference proteome</keyword>
<dbReference type="HOGENOM" id="CLU_000288_125_15_1"/>
<dbReference type="eggNOG" id="KOG1840">
    <property type="taxonomic scope" value="Eukaryota"/>
</dbReference>
<dbReference type="AlphaFoldDB" id="W9WYG6"/>
<dbReference type="GO" id="GO:0007018">
    <property type="term" value="P:microtubule-based movement"/>
    <property type="evidence" value="ECO:0007669"/>
    <property type="project" value="TreeGrafter"/>
</dbReference>
<dbReference type="PANTHER" id="PTHR45783">
    <property type="entry name" value="KINESIN LIGHT CHAIN"/>
    <property type="match status" value="1"/>
</dbReference>
<sequence length="273" mass="30628">MADIEGNYRVKTEEPKTTDSFGDYIYEATTPDLDLQLSATLVNEFLLLSETLISTLTKMETNTRSSRVQHDNVYEGDEGQRKQRIEPTLMWMINLSTVLQDQGKYEEAEEIGRQALSGYEKAVGPDELDTLTCVSNLAAVIQVQGKYDQAEEMNRRALAGYGKVLGANHPHTLRSMSNLATVLQDQGKYVEAERIGRQALAGFEEELGARHPDTLTCASNLAMVLQDQQKHEEAEEVHRRALAASENVPREDYLGVRWRGRCTAPQMVAKCFL</sequence>
<evidence type="ECO:0008006" key="7">
    <source>
        <dbReference type="Google" id="ProtNLM"/>
    </source>
</evidence>
<dbReference type="InterPro" id="IPR011990">
    <property type="entry name" value="TPR-like_helical_dom_sf"/>
</dbReference>
<dbReference type="SUPFAM" id="SSF48452">
    <property type="entry name" value="TPR-like"/>
    <property type="match status" value="1"/>
</dbReference>
<comment type="caution">
    <text evidence="5">The sequence shown here is derived from an EMBL/GenBank/DDBJ whole genome shotgun (WGS) entry which is preliminary data.</text>
</comment>
<gene>
    <name evidence="5" type="ORF">A1O5_03017</name>
</gene>
<dbReference type="Pfam" id="PF13424">
    <property type="entry name" value="TPR_12"/>
    <property type="match status" value="1"/>
</dbReference>
<dbReference type="PRINTS" id="PR00381">
    <property type="entry name" value="KINESINLIGHT"/>
</dbReference>
<dbReference type="GO" id="GO:0005737">
    <property type="term" value="C:cytoplasm"/>
    <property type="evidence" value="ECO:0007669"/>
    <property type="project" value="UniProtKB-SubCell"/>
</dbReference>
<accession>W9WYG6</accession>
<dbReference type="GO" id="GO:0005871">
    <property type="term" value="C:kinesin complex"/>
    <property type="evidence" value="ECO:0007669"/>
    <property type="project" value="InterPro"/>
</dbReference>
<dbReference type="OrthoDB" id="4153325at2759"/>
<proteinExistence type="predicted"/>
<protein>
    <recommendedName>
        <fullName evidence="7">MalT-like TPR region domain-containing protein</fullName>
    </recommendedName>
</protein>
<evidence type="ECO:0000256" key="3">
    <source>
        <dbReference type="ARBA" id="ARBA00022737"/>
    </source>
</evidence>
<dbReference type="Pfam" id="PF13374">
    <property type="entry name" value="TPR_10"/>
    <property type="match status" value="2"/>
</dbReference>
<reference evidence="5 6" key="1">
    <citation type="submission" date="2013-03" db="EMBL/GenBank/DDBJ databases">
        <title>The Genome Sequence of Cladophialophora psammophila CBS 110553.</title>
        <authorList>
            <consortium name="The Broad Institute Genomics Platform"/>
            <person name="Cuomo C."/>
            <person name="de Hoog S."/>
            <person name="Gorbushina A."/>
            <person name="Walker B."/>
            <person name="Young S.K."/>
            <person name="Zeng Q."/>
            <person name="Gargeya S."/>
            <person name="Fitzgerald M."/>
            <person name="Haas B."/>
            <person name="Abouelleil A."/>
            <person name="Allen A.W."/>
            <person name="Alvarado L."/>
            <person name="Arachchi H.M."/>
            <person name="Berlin A.M."/>
            <person name="Chapman S.B."/>
            <person name="Gainer-Dewar J."/>
            <person name="Goldberg J."/>
            <person name="Griggs A."/>
            <person name="Gujja S."/>
            <person name="Hansen M."/>
            <person name="Howarth C."/>
            <person name="Imamovic A."/>
            <person name="Ireland A."/>
            <person name="Larimer J."/>
            <person name="McCowan C."/>
            <person name="Murphy C."/>
            <person name="Pearson M."/>
            <person name="Poon T.W."/>
            <person name="Priest M."/>
            <person name="Roberts A."/>
            <person name="Saif S."/>
            <person name="Shea T."/>
            <person name="Sisk P."/>
            <person name="Sykes S."/>
            <person name="Wortman J."/>
            <person name="Nusbaum C."/>
            <person name="Birren B."/>
        </authorList>
    </citation>
    <scope>NUCLEOTIDE SEQUENCE [LARGE SCALE GENOMIC DNA]</scope>
    <source>
        <strain evidence="5 6">CBS 110553</strain>
    </source>
</reference>
<evidence type="ECO:0000313" key="5">
    <source>
        <dbReference type="EMBL" id="EXJ73257.1"/>
    </source>
</evidence>